<organism evidence="1 2">
    <name type="scientific">Saccharothrix carnea</name>
    <dbReference type="NCBI Taxonomy" id="1280637"/>
    <lineage>
        <taxon>Bacteria</taxon>
        <taxon>Bacillati</taxon>
        <taxon>Actinomycetota</taxon>
        <taxon>Actinomycetes</taxon>
        <taxon>Pseudonocardiales</taxon>
        <taxon>Pseudonocardiaceae</taxon>
        <taxon>Saccharothrix</taxon>
    </lineage>
</organism>
<evidence type="ECO:0000313" key="2">
    <source>
        <dbReference type="Proteomes" id="UP000241118"/>
    </source>
</evidence>
<sequence length="43" mass="4857">MIVSLLYKVTRKLLSVPSMLLRSEMVKDFQSPWVLCSPSTANS</sequence>
<gene>
    <name evidence="1" type="ORF">B0I31_10965</name>
</gene>
<dbReference type="Proteomes" id="UP000241118">
    <property type="component" value="Unassembled WGS sequence"/>
</dbReference>
<dbReference type="AlphaFoldDB" id="A0A2P8I485"/>
<proteinExistence type="predicted"/>
<keyword evidence="2" id="KW-1185">Reference proteome</keyword>
<dbReference type="EMBL" id="PYAX01000009">
    <property type="protein sequence ID" value="PSL53275.1"/>
    <property type="molecule type" value="Genomic_DNA"/>
</dbReference>
<accession>A0A2P8I485</accession>
<reference evidence="1 2" key="1">
    <citation type="submission" date="2018-03" db="EMBL/GenBank/DDBJ databases">
        <title>Genomic Encyclopedia of Type Strains, Phase III (KMG-III): the genomes of soil and plant-associated and newly described type strains.</title>
        <authorList>
            <person name="Whitman W."/>
        </authorList>
    </citation>
    <scope>NUCLEOTIDE SEQUENCE [LARGE SCALE GENOMIC DNA]</scope>
    <source>
        <strain evidence="1 2">CGMCC 4.7097</strain>
    </source>
</reference>
<comment type="caution">
    <text evidence="1">The sequence shown here is derived from an EMBL/GenBank/DDBJ whole genome shotgun (WGS) entry which is preliminary data.</text>
</comment>
<name>A0A2P8I485_SACCR</name>
<evidence type="ECO:0000313" key="1">
    <source>
        <dbReference type="EMBL" id="PSL53275.1"/>
    </source>
</evidence>
<protein>
    <submittedName>
        <fullName evidence="1">Uncharacterized protein</fullName>
    </submittedName>
</protein>